<reference evidence="3" key="1">
    <citation type="journal article" date="2019" name="Int. J. Syst. Evol. Microbiol.">
        <title>The Global Catalogue of Microorganisms (GCM) 10K type strain sequencing project: providing services to taxonomists for standard genome sequencing and annotation.</title>
        <authorList>
            <consortium name="The Broad Institute Genomics Platform"/>
            <consortium name="The Broad Institute Genome Sequencing Center for Infectious Disease"/>
            <person name="Wu L."/>
            <person name="Ma J."/>
        </authorList>
    </citation>
    <scope>NUCLEOTIDE SEQUENCE [LARGE SCALE GENOMIC DNA]</scope>
    <source>
        <strain evidence="3">CCUG 55074</strain>
    </source>
</reference>
<keyword evidence="3" id="KW-1185">Reference proteome</keyword>
<dbReference type="PANTHER" id="PTHR46656">
    <property type="entry name" value="PUTATIVE-RELATED"/>
    <property type="match status" value="1"/>
</dbReference>
<evidence type="ECO:0000313" key="3">
    <source>
        <dbReference type="Proteomes" id="UP001597216"/>
    </source>
</evidence>
<proteinExistence type="predicted"/>
<evidence type="ECO:0000313" key="2">
    <source>
        <dbReference type="EMBL" id="MFD1190685.1"/>
    </source>
</evidence>
<dbReference type="RefSeq" id="WP_377353321.1">
    <property type="nucleotide sequence ID" value="NZ_JBHTLQ010000015.1"/>
</dbReference>
<sequence>MSAALHVVGHPFAPLGMGTHMRVAVRALDAARVPAAVVDVYGHDRRRDAGLEAEFAPRLTDGLSPRLNLFCINADEVEPVLARLDAAAFASAYNIIYPAWELSKYPEPWARLVERFDEVWAPSAFVRDSIAGSVSIPVQHMPLSVEPRLGSFLGRRRFGIPEDAFTIFFSFDFSSWAQRKNPGAVLEAFEKLVARRPNAALHCIIKLKGGDPDHPVRRALAARVAALGGRAQLMTEPLSDDEMGNLMRNVDAFVSLQRSEGFGFGMAEAMALGRVAVATGYAGNMDFMTPETSRPVDYTLIPVGPDDYPHPQGQVWADPDVDHAVRILEALVDDPAEVRRVGAAARRRMRLEFSHRAGGLRYAARLEEISARL</sequence>
<dbReference type="Proteomes" id="UP001597216">
    <property type="component" value="Unassembled WGS sequence"/>
</dbReference>
<dbReference type="Pfam" id="PF00534">
    <property type="entry name" value="Glycos_transf_1"/>
    <property type="match status" value="1"/>
</dbReference>
<feature type="domain" description="Glycosyl transferase family 1" evidence="1">
    <location>
        <begin position="159"/>
        <end position="346"/>
    </location>
</feature>
<comment type="caution">
    <text evidence="2">The sequence shown here is derived from an EMBL/GenBank/DDBJ whole genome shotgun (WGS) entry which is preliminary data.</text>
</comment>
<gene>
    <name evidence="2" type="ORF">ACFQ27_08855</name>
</gene>
<accession>A0ABW3T4T4</accession>
<dbReference type="PANTHER" id="PTHR46656:SF3">
    <property type="entry name" value="PUTATIVE-RELATED"/>
    <property type="match status" value="1"/>
</dbReference>
<protein>
    <submittedName>
        <fullName evidence="2">Glycosyltransferase</fullName>
    </submittedName>
</protein>
<evidence type="ECO:0000259" key="1">
    <source>
        <dbReference type="Pfam" id="PF00534"/>
    </source>
</evidence>
<dbReference type="EMBL" id="JBHTLQ010000015">
    <property type="protein sequence ID" value="MFD1190685.1"/>
    <property type="molecule type" value="Genomic_DNA"/>
</dbReference>
<dbReference type="Gene3D" id="3.40.50.2000">
    <property type="entry name" value="Glycogen Phosphorylase B"/>
    <property type="match status" value="1"/>
</dbReference>
<dbReference type="InterPro" id="IPR001296">
    <property type="entry name" value="Glyco_trans_1"/>
</dbReference>
<name>A0ABW3T4T4_9CAUL</name>
<organism evidence="2 3">
    <name type="scientific">Phenylobacterium conjunctum</name>
    <dbReference type="NCBI Taxonomy" id="1298959"/>
    <lineage>
        <taxon>Bacteria</taxon>
        <taxon>Pseudomonadati</taxon>
        <taxon>Pseudomonadota</taxon>
        <taxon>Alphaproteobacteria</taxon>
        <taxon>Caulobacterales</taxon>
        <taxon>Caulobacteraceae</taxon>
        <taxon>Phenylobacterium</taxon>
    </lineage>
</organism>
<dbReference type="SUPFAM" id="SSF53756">
    <property type="entry name" value="UDP-Glycosyltransferase/glycogen phosphorylase"/>
    <property type="match status" value="1"/>
</dbReference>